<dbReference type="SUPFAM" id="SSF111369">
    <property type="entry name" value="HlyD-like secretion proteins"/>
    <property type="match status" value="1"/>
</dbReference>
<dbReference type="GO" id="GO:0022857">
    <property type="term" value="F:transmembrane transporter activity"/>
    <property type="evidence" value="ECO:0007669"/>
    <property type="project" value="InterPro"/>
</dbReference>
<dbReference type="NCBIfam" id="TIGR01730">
    <property type="entry name" value="RND_mfp"/>
    <property type="match status" value="1"/>
</dbReference>
<dbReference type="PANTHER" id="PTHR30367:SF12">
    <property type="entry name" value="P-HYDROXYBENZOIC ACID EFFLUX PUMP SUBUNIT AAEA"/>
    <property type="match status" value="1"/>
</dbReference>
<reference evidence="8" key="2">
    <citation type="submission" date="2020-09" db="EMBL/GenBank/DDBJ databases">
        <authorList>
            <person name="Sun Q."/>
            <person name="Sedlacek I."/>
        </authorList>
    </citation>
    <scope>NUCLEOTIDE SEQUENCE</scope>
    <source>
        <strain evidence="8">CCM 7664</strain>
    </source>
</reference>
<evidence type="ECO:0000256" key="2">
    <source>
        <dbReference type="ARBA" id="ARBA00022692"/>
    </source>
</evidence>
<accession>A0A8J3B153</accession>
<feature type="transmembrane region" description="Helical" evidence="5">
    <location>
        <begin position="6"/>
        <end position="27"/>
    </location>
</feature>
<dbReference type="RefSeq" id="WP_188420927.1">
    <property type="nucleotide sequence ID" value="NZ_BMDP01000002.1"/>
</dbReference>
<dbReference type="Pfam" id="PF25878">
    <property type="entry name" value="HH_AAEA_pHBA"/>
    <property type="match status" value="1"/>
</dbReference>
<sequence>MRRSVYLRYLITAVLLLIAFLFGRYLWNDNMNSPWTRDGRIKADIIHIAPDVSGIVTGVSVIDNQFVHKGDLLFSIDKDRYAQALAQAEANVAAQQSEKNMRAREAARRAGLDAAIVTSENRESAASLSAIAAARYEAAVAARDTAKLNLERTDVRAPADGYVTNLHVYAGDYVSAGVARLAVIDSNSFHVSGYFEETKLPYLNVGDAVEIRMLDGSPAMHGHIDSISRGITDRDATTGRELLADVNPTFNWVRLAQRIPVRIRIDDLPKDHKLAAGMTCTVIVKPGEAAKEEKSDKN</sequence>
<dbReference type="InterPro" id="IPR006143">
    <property type="entry name" value="RND_pump_MFP"/>
</dbReference>
<dbReference type="AlphaFoldDB" id="A0A8J3B153"/>
<evidence type="ECO:0000256" key="1">
    <source>
        <dbReference type="ARBA" id="ARBA00009477"/>
    </source>
</evidence>
<evidence type="ECO:0000313" key="9">
    <source>
        <dbReference type="Proteomes" id="UP000627205"/>
    </source>
</evidence>
<comment type="caution">
    <text evidence="8">The sequence shown here is derived from an EMBL/GenBank/DDBJ whole genome shotgun (WGS) entry which is preliminary data.</text>
</comment>
<organism evidence="8 9">
    <name type="scientific">Oxalicibacterium solurbis</name>
    <dbReference type="NCBI Taxonomy" id="69280"/>
    <lineage>
        <taxon>Bacteria</taxon>
        <taxon>Pseudomonadati</taxon>
        <taxon>Pseudomonadota</taxon>
        <taxon>Betaproteobacteria</taxon>
        <taxon>Burkholderiales</taxon>
        <taxon>Oxalobacteraceae</taxon>
        <taxon>Oxalicibacterium</taxon>
    </lineage>
</organism>
<reference evidence="8" key="1">
    <citation type="journal article" date="2014" name="Int. J. Syst. Evol. Microbiol.">
        <title>Complete genome sequence of Corynebacterium casei LMG S-19264T (=DSM 44701T), isolated from a smear-ripened cheese.</title>
        <authorList>
            <consortium name="US DOE Joint Genome Institute (JGI-PGF)"/>
            <person name="Walter F."/>
            <person name="Albersmeier A."/>
            <person name="Kalinowski J."/>
            <person name="Ruckert C."/>
        </authorList>
    </citation>
    <scope>NUCLEOTIDE SEQUENCE</scope>
    <source>
        <strain evidence="8">CCM 7664</strain>
    </source>
</reference>
<gene>
    <name evidence="8" type="ORF">GCM10011430_18760</name>
</gene>
<keyword evidence="4 5" id="KW-0472">Membrane</keyword>
<dbReference type="Gene3D" id="2.40.50.100">
    <property type="match status" value="1"/>
</dbReference>
<comment type="similarity">
    <text evidence="1">Belongs to the membrane fusion protein (MFP) (TC 8.A.1) family.</text>
</comment>
<dbReference type="GO" id="GO:0016020">
    <property type="term" value="C:membrane"/>
    <property type="evidence" value="ECO:0007669"/>
    <property type="project" value="InterPro"/>
</dbReference>
<dbReference type="Pfam" id="PF25963">
    <property type="entry name" value="Beta-barrel_AAEA"/>
    <property type="match status" value="1"/>
</dbReference>
<evidence type="ECO:0000259" key="7">
    <source>
        <dbReference type="Pfam" id="PF25963"/>
    </source>
</evidence>
<protein>
    <submittedName>
        <fullName evidence="8">Antibiotic resistance protein</fullName>
    </submittedName>
</protein>
<dbReference type="PANTHER" id="PTHR30367">
    <property type="entry name" value="P-HYDROXYBENZOIC ACID EFFLUX PUMP SUBUNIT AAEA-RELATED"/>
    <property type="match status" value="1"/>
</dbReference>
<proteinExistence type="inferred from homology"/>
<evidence type="ECO:0000256" key="5">
    <source>
        <dbReference type="SAM" id="Phobius"/>
    </source>
</evidence>
<evidence type="ECO:0000256" key="4">
    <source>
        <dbReference type="ARBA" id="ARBA00023136"/>
    </source>
</evidence>
<feature type="domain" description="p-hydroxybenzoic acid efflux pump subunit AaeA alpha-helical hairpin" evidence="6">
    <location>
        <begin position="80"/>
        <end position="151"/>
    </location>
</feature>
<evidence type="ECO:0000259" key="6">
    <source>
        <dbReference type="Pfam" id="PF25878"/>
    </source>
</evidence>
<dbReference type="InterPro" id="IPR050393">
    <property type="entry name" value="MFP_Efflux_Pump"/>
</dbReference>
<evidence type="ECO:0000256" key="3">
    <source>
        <dbReference type="ARBA" id="ARBA00022989"/>
    </source>
</evidence>
<dbReference type="InterPro" id="IPR058632">
    <property type="entry name" value="HH_AaeA"/>
</dbReference>
<keyword evidence="2 5" id="KW-0812">Transmembrane</keyword>
<keyword evidence="3 5" id="KW-1133">Transmembrane helix</keyword>
<dbReference type="InterPro" id="IPR058634">
    <property type="entry name" value="AaeA-lik-b-barrel"/>
</dbReference>
<dbReference type="Gene3D" id="2.40.30.170">
    <property type="match status" value="1"/>
</dbReference>
<dbReference type="Proteomes" id="UP000627205">
    <property type="component" value="Unassembled WGS sequence"/>
</dbReference>
<keyword evidence="9" id="KW-1185">Reference proteome</keyword>
<dbReference type="EMBL" id="BMDP01000002">
    <property type="protein sequence ID" value="GGI54702.1"/>
    <property type="molecule type" value="Genomic_DNA"/>
</dbReference>
<feature type="domain" description="p-hydroxybenzoic acid efflux pump subunit AaeA-like beta-barrel" evidence="7">
    <location>
        <begin position="188"/>
        <end position="284"/>
    </location>
</feature>
<name>A0A8J3B153_9BURK</name>
<evidence type="ECO:0000313" key="8">
    <source>
        <dbReference type="EMBL" id="GGI54702.1"/>
    </source>
</evidence>